<dbReference type="EMBL" id="SNRW01003214">
    <property type="protein sequence ID" value="KAA6390446.1"/>
    <property type="molecule type" value="Genomic_DNA"/>
</dbReference>
<sequence length="369" mass="41829">MATSSLSEQEIQQILDQEEINARKEFEAEKSQQGSGGAGGQGMMEIDGQEDDYDYYESQAARYDRLKSRAKPFGKLPFHPSMIQRTRKHEGPQFRKEAGDVLATLVGYLNRDIKKINRLSSVVSAQKYINDKHLGKRFSVSEQDLDDNVATPDNVIVFDKKENAIYSVDGYTTAVGFGDPEHQHKRNWKKKYYSDVNDLEQAALAAKLKASGIKSGPYMKWLSMTKPHTARAIKDYSFRAFTLNAKKVIDQNGGANLPMATKQQIMAPAWNSVLINPAVEILEQQDGKIDIHNRSNKTKIQKGQYEYLPLAKRLYKKELVAVITQLYQVDGIDARIKEALAQAMQYYGQILSQRQQQIGGFDIAKYKFQ</sequence>
<name>A0A5J4W724_9EUKA</name>
<feature type="region of interest" description="Disordered" evidence="1">
    <location>
        <begin position="1"/>
        <end position="46"/>
    </location>
</feature>
<protein>
    <submittedName>
        <fullName evidence="2">Uncharacterized protein</fullName>
    </submittedName>
</protein>
<proteinExistence type="predicted"/>
<reference evidence="2 3" key="1">
    <citation type="submission" date="2019-03" db="EMBL/GenBank/DDBJ databases">
        <title>Single cell metagenomics reveals metabolic interactions within the superorganism composed of flagellate Streblomastix strix and complex community of Bacteroidetes bacteria on its surface.</title>
        <authorList>
            <person name="Treitli S.C."/>
            <person name="Kolisko M."/>
            <person name="Husnik F."/>
            <person name="Keeling P."/>
            <person name="Hampl V."/>
        </authorList>
    </citation>
    <scope>NUCLEOTIDE SEQUENCE [LARGE SCALE GENOMIC DNA]</scope>
    <source>
        <strain evidence="2">ST1C</strain>
    </source>
</reference>
<gene>
    <name evidence="2" type="ORF">EZS28_014025</name>
</gene>
<dbReference type="Proteomes" id="UP000324800">
    <property type="component" value="Unassembled WGS sequence"/>
</dbReference>
<feature type="compositionally biased region" description="Basic and acidic residues" evidence="1">
    <location>
        <begin position="20"/>
        <end position="30"/>
    </location>
</feature>
<dbReference type="AlphaFoldDB" id="A0A5J4W724"/>
<accession>A0A5J4W724</accession>
<organism evidence="2 3">
    <name type="scientific">Streblomastix strix</name>
    <dbReference type="NCBI Taxonomy" id="222440"/>
    <lineage>
        <taxon>Eukaryota</taxon>
        <taxon>Metamonada</taxon>
        <taxon>Preaxostyla</taxon>
        <taxon>Oxymonadida</taxon>
        <taxon>Streblomastigidae</taxon>
        <taxon>Streblomastix</taxon>
    </lineage>
</organism>
<comment type="caution">
    <text evidence="2">The sequence shown here is derived from an EMBL/GenBank/DDBJ whole genome shotgun (WGS) entry which is preliminary data.</text>
</comment>
<evidence type="ECO:0000313" key="3">
    <source>
        <dbReference type="Proteomes" id="UP000324800"/>
    </source>
</evidence>
<evidence type="ECO:0000313" key="2">
    <source>
        <dbReference type="EMBL" id="KAA6390446.1"/>
    </source>
</evidence>
<evidence type="ECO:0000256" key="1">
    <source>
        <dbReference type="SAM" id="MobiDB-lite"/>
    </source>
</evidence>